<evidence type="ECO:0000313" key="2">
    <source>
        <dbReference type="Proteomes" id="UP001497444"/>
    </source>
</evidence>
<gene>
    <name evidence="1" type="ORF">CSSPJE1EN1_LOCUS11076</name>
</gene>
<organism evidence="1 2">
    <name type="scientific">Sphagnum jensenii</name>
    <dbReference type="NCBI Taxonomy" id="128206"/>
    <lineage>
        <taxon>Eukaryota</taxon>
        <taxon>Viridiplantae</taxon>
        <taxon>Streptophyta</taxon>
        <taxon>Embryophyta</taxon>
        <taxon>Bryophyta</taxon>
        <taxon>Sphagnophytina</taxon>
        <taxon>Sphagnopsida</taxon>
        <taxon>Sphagnales</taxon>
        <taxon>Sphagnaceae</taxon>
        <taxon>Sphagnum</taxon>
    </lineage>
</organism>
<reference evidence="1" key="1">
    <citation type="submission" date="2024-02" db="EMBL/GenBank/DDBJ databases">
        <authorList>
            <consortium name="ELIXIR-Norway"/>
            <consortium name="Elixir Norway"/>
        </authorList>
    </citation>
    <scope>NUCLEOTIDE SEQUENCE</scope>
</reference>
<evidence type="ECO:0000313" key="1">
    <source>
        <dbReference type="EMBL" id="CAK9265598.1"/>
    </source>
</evidence>
<sequence>MRQAQATSSQVTIGVTGGCKCVASASASFAGPVESTLESSQRMMEMPSHFMSSTGFCAECLDLEGPKPIARVDFKFWLELPTNEFPDEREQKKYHGMFCTVYPNFKGIWMLLDQNEACEYEFQVERHVCELISVAQPQSQWSLINPRTWFTGKQKPLCDCNKMLETYKVKLYITHRMSNIDTLPQSGIDMVCRCNPKNALVELCCCGPNEASSSTQ</sequence>
<dbReference type="EMBL" id="OZ020112">
    <property type="protein sequence ID" value="CAK9265598.1"/>
    <property type="molecule type" value="Genomic_DNA"/>
</dbReference>
<dbReference type="PROSITE" id="PS51257">
    <property type="entry name" value="PROKAR_LIPOPROTEIN"/>
    <property type="match status" value="1"/>
</dbReference>
<protein>
    <submittedName>
        <fullName evidence="1">Uncharacterized protein</fullName>
    </submittedName>
</protein>
<dbReference type="Proteomes" id="UP001497444">
    <property type="component" value="Chromosome 17"/>
</dbReference>
<accession>A0ABP0WFF5</accession>
<keyword evidence="2" id="KW-1185">Reference proteome</keyword>
<proteinExistence type="predicted"/>
<name>A0ABP0WFF5_9BRYO</name>